<name>A0AAW0KKS9_QUESU</name>
<dbReference type="AlphaFoldDB" id="A0AAW0KKS9"/>
<accession>A0AAW0KKS9</accession>
<proteinExistence type="predicted"/>
<feature type="region of interest" description="Disordered" evidence="1">
    <location>
        <begin position="78"/>
        <end position="109"/>
    </location>
</feature>
<evidence type="ECO:0000256" key="2">
    <source>
        <dbReference type="SAM" id="Phobius"/>
    </source>
</evidence>
<keyword evidence="2" id="KW-0472">Membrane</keyword>
<gene>
    <name evidence="3" type="ORF">CFP56_018118</name>
</gene>
<evidence type="ECO:0000313" key="4">
    <source>
        <dbReference type="Proteomes" id="UP000237347"/>
    </source>
</evidence>
<evidence type="ECO:0000256" key="1">
    <source>
        <dbReference type="SAM" id="MobiDB-lite"/>
    </source>
</evidence>
<sequence length="109" mass="12302">MPLQHEYHNWFKRVTRRFIDRLGAIVTLLVTSQCLLHLTIECCIRLLRRHPVGTEDHKDITEVLTAVYAIERVQSPIPRAPNEEAATPVGPSTSTAPAECRLRPPIATP</sequence>
<reference evidence="3 4" key="1">
    <citation type="journal article" date="2018" name="Sci. Data">
        <title>The draft genome sequence of cork oak.</title>
        <authorList>
            <person name="Ramos A.M."/>
            <person name="Usie A."/>
            <person name="Barbosa P."/>
            <person name="Barros P.M."/>
            <person name="Capote T."/>
            <person name="Chaves I."/>
            <person name="Simoes F."/>
            <person name="Abreu I."/>
            <person name="Carrasquinho I."/>
            <person name="Faro C."/>
            <person name="Guimaraes J.B."/>
            <person name="Mendonca D."/>
            <person name="Nobrega F."/>
            <person name="Rodrigues L."/>
            <person name="Saibo N.J.M."/>
            <person name="Varela M.C."/>
            <person name="Egas C."/>
            <person name="Matos J."/>
            <person name="Miguel C.M."/>
            <person name="Oliveira M.M."/>
            <person name="Ricardo C.P."/>
            <person name="Goncalves S."/>
        </authorList>
    </citation>
    <scope>NUCLEOTIDE SEQUENCE [LARGE SCALE GENOMIC DNA]</scope>
    <source>
        <strain evidence="4">cv. HL8</strain>
    </source>
</reference>
<protein>
    <submittedName>
        <fullName evidence="3">Uncharacterized protein</fullName>
    </submittedName>
</protein>
<keyword evidence="4" id="KW-1185">Reference proteome</keyword>
<dbReference type="EMBL" id="PKMF04000286">
    <property type="protein sequence ID" value="KAK7839310.1"/>
    <property type="molecule type" value="Genomic_DNA"/>
</dbReference>
<keyword evidence="2" id="KW-1133">Transmembrane helix</keyword>
<comment type="caution">
    <text evidence="3">The sequence shown here is derived from an EMBL/GenBank/DDBJ whole genome shotgun (WGS) entry which is preliminary data.</text>
</comment>
<keyword evidence="2" id="KW-0812">Transmembrane</keyword>
<evidence type="ECO:0000313" key="3">
    <source>
        <dbReference type="EMBL" id="KAK7839310.1"/>
    </source>
</evidence>
<dbReference type="Proteomes" id="UP000237347">
    <property type="component" value="Unassembled WGS sequence"/>
</dbReference>
<feature type="transmembrane region" description="Helical" evidence="2">
    <location>
        <begin position="21"/>
        <end position="40"/>
    </location>
</feature>
<organism evidence="3 4">
    <name type="scientific">Quercus suber</name>
    <name type="common">Cork oak</name>
    <dbReference type="NCBI Taxonomy" id="58331"/>
    <lineage>
        <taxon>Eukaryota</taxon>
        <taxon>Viridiplantae</taxon>
        <taxon>Streptophyta</taxon>
        <taxon>Embryophyta</taxon>
        <taxon>Tracheophyta</taxon>
        <taxon>Spermatophyta</taxon>
        <taxon>Magnoliopsida</taxon>
        <taxon>eudicotyledons</taxon>
        <taxon>Gunneridae</taxon>
        <taxon>Pentapetalae</taxon>
        <taxon>rosids</taxon>
        <taxon>fabids</taxon>
        <taxon>Fagales</taxon>
        <taxon>Fagaceae</taxon>
        <taxon>Quercus</taxon>
    </lineage>
</organism>